<sequence>MSLSLIGYGKTSVKPFSTSHKEITQKNITTTRKVIVKVEAKHPEYGFSSKAVILGAITILKDQNNIPKGGVLTPAAAFRNTQFVNRLMDNNAAVFKVESDMVTYNQN</sequence>
<dbReference type="AlphaFoldDB" id="A0A2S2PIG6"/>
<dbReference type="GO" id="GO:0009247">
    <property type="term" value="P:glycolipid biosynthetic process"/>
    <property type="evidence" value="ECO:0007669"/>
    <property type="project" value="TreeGrafter"/>
</dbReference>
<evidence type="ECO:0000313" key="1">
    <source>
        <dbReference type="EMBL" id="MBY29239.1"/>
    </source>
</evidence>
<proteinExistence type="predicted"/>
<dbReference type="PANTHER" id="PTHR12286">
    <property type="entry name" value="SACCHAROPINE DEHYDROGENASE-LIKE OXIDOREDUCTASE"/>
    <property type="match status" value="1"/>
</dbReference>
<accession>A0A2S2PIG6</accession>
<protein>
    <recommendedName>
        <fullName evidence="2">Saccharopine dehydrogenase-like oxidoreductase</fullName>
    </recommendedName>
</protein>
<evidence type="ECO:0008006" key="2">
    <source>
        <dbReference type="Google" id="ProtNLM"/>
    </source>
</evidence>
<dbReference type="InterPro" id="IPR051276">
    <property type="entry name" value="Saccharopine_DH-like_oxidrdct"/>
</dbReference>
<organism evidence="1">
    <name type="scientific">Schizaphis graminum</name>
    <name type="common">Green bug aphid</name>
    <dbReference type="NCBI Taxonomy" id="13262"/>
    <lineage>
        <taxon>Eukaryota</taxon>
        <taxon>Metazoa</taxon>
        <taxon>Ecdysozoa</taxon>
        <taxon>Arthropoda</taxon>
        <taxon>Hexapoda</taxon>
        <taxon>Insecta</taxon>
        <taxon>Pterygota</taxon>
        <taxon>Neoptera</taxon>
        <taxon>Paraneoptera</taxon>
        <taxon>Hemiptera</taxon>
        <taxon>Sternorrhyncha</taxon>
        <taxon>Aphidomorpha</taxon>
        <taxon>Aphidoidea</taxon>
        <taxon>Aphididae</taxon>
        <taxon>Aphidini</taxon>
        <taxon>Schizaphis</taxon>
    </lineage>
</organism>
<dbReference type="GO" id="GO:0005811">
    <property type="term" value="C:lipid droplet"/>
    <property type="evidence" value="ECO:0007669"/>
    <property type="project" value="TreeGrafter"/>
</dbReference>
<name>A0A2S2PIG6_SCHGA</name>
<dbReference type="GO" id="GO:0005739">
    <property type="term" value="C:mitochondrion"/>
    <property type="evidence" value="ECO:0007669"/>
    <property type="project" value="TreeGrafter"/>
</dbReference>
<gene>
    <name evidence="1" type="ORF">g.98198</name>
</gene>
<dbReference type="GO" id="GO:0005886">
    <property type="term" value="C:plasma membrane"/>
    <property type="evidence" value="ECO:0007669"/>
    <property type="project" value="TreeGrafter"/>
</dbReference>
<dbReference type="PANTHER" id="PTHR12286:SF5">
    <property type="entry name" value="SACCHAROPINE DEHYDROGENASE-LIKE OXIDOREDUCTASE"/>
    <property type="match status" value="1"/>
</dbReference>
<reference evidence="1" key="1">
    <citation type="submission" date="2018-04" db="EMBL/GenBank/DDBJ databases">
        <title>Transcriptome of Schizaphis graminum biotype I.</title>
        <authorList>
            <person name="Scully E.D."/>
            <person name="Geib S.M."/>
            <person name="Palmer N.A."/>
            <person name="Koch K."/>
            <person name="Bradshaw J."/>
            <person name="Heng-Moss T."/>
            <person name="Sarath G."/>
        </authorList>
    </citation>
    <scope>NUCLEOTIDE SEQUENCE</scope>
</reference>
<dbReference type="EMBL" id="GGMR01016620">
    <property type="protein sequence ID" value="MBY29239.1"/>
    <property type="molecule type" value="Transcribed_RNA"/>
</dbReference>